<accession>A0A923MHS0</accession>
<name>A0A923MHS0_9FIRM</name>
<dbReference type="InterPro" id="IPR010982">
    <property type="entry name" value="Lambda_DNA-bd_dom_sf"/>
</dbReference>
<proteinExistence type="predicted"/>
<organism evidence="2 3">
    <name type="scientific">Dysosmobacter segnis</name>
    <dbReference type="NCBI Taxonomy" id="2763042"/>
    <lineage>
        <taxon>Bacteria</taxon>
        <taxon>Bacillati</taxon>
        <taxon>Bacillota</taxon>
        <taxon>Clostridia</taxon>
        <taxon>Eubacteriales</taxon>
        <taxon>Oscillospiraceae</taxon>
        <taxon>Dysosmobacter</taxon>
    </lineage>
</organism>
<dbReference type="InterPro" id="IPR001387">
    <property type="entry name" value="Cro/C1-type_HTH"/>
</dbReference>
<dbReference type="Proteomes" id="UP000620327">
    <property type="component" value="Unassembled WGS sequence"/>
</dbReference>
<dbReference type="AlphaFoldDB" id="A0A923MHS0"/>
<dbReference type="EMBL" id="JACOQI010000004">
    <property type="protein sequence ID" value="MBC5769916.1"/>
    <property type="molecule type" value="Genomic_DNA"/>
</dbReference>
<evidence type="ECO:0000259" key="1">
    <source>
        <dbReference type="Pfam" id="PF13443"/>
    </source>
</evidence>
<dbReference type="GO" id="GO:0003677">
    <property type="term" value="F:DNA binding"/>
    <property type="evidence" value="ECO:0007669"/>
    <property type="project" value="InterPro"/>
</dbReference>
<dbReference type="SUPFAM" id="SSF47413">
    <property type="entry name" value="lambda repressor-like DNA-binding domains"/>
    <property type="match status" value="1"/>
</dbReference>
<protein>
    <submittedName>
        <fullName evidence="2">Helix-turn-helix transcriptional regulator</fullName>
    </submittedName>
</protein>
<reference evidence="2" key="1">
    <citation type="submission" date="2020-08" db="EMBL/GenBank/DDBJ databases">
        <title>Genome public.</title>
        <authorList>
            <person name="Liu C."/>
            <person name="Sun Q."/>
        </authorList>
    </citation>
    <scope>NUCLEOTIDE SEQUENCE</scope>
    <source>
        <strain evidence="2">BX15</strain>
    </source>
</reference>
<comment type="caution">
    <text evidence="2">The sequence shown here is derived from an EMBL/GenBank/DDBJ whole genome shotgun (WGS) entry which is preliminary data.</text>
</comment>
<sequence>MVEQGLNRNQIAQAIGSRFEVVDKWCSDGPERIDADVLARLCYVLECGVGDLITYEEA</sequence>
<keyword evidence="3" id="KW-1185">Reference proteome</keyword>
<evidence type="ECO:0000313" key="2">
    <source>
        <dbReference type="EMBL" id="MBC5769916.1"/>
    </source>
</evidence>
<gene>
    <name evidence="2" type="ORF">H8Z83_06185</name>
</gene>
<evidence type="ECO:0000313" key="3">
    <source>
        <dbReference type="Proteomes" id="UP000620327"/>
    </source>
</evidence>
<feature type="domain" description="HTH cro/C1-type" evidence="1">
    <location>
        <begin position="1"/>
        <end position="56"/>
    </location>
</feature>
<dbReference type="Pfam" id="PF13443">
    <property type="entry name" value="HTH_26"/>
    <property type="match status" value="1"/>
</dbReference>